<dbReference type="Proteomes" id="UP000321249">
    <property type="component" value="Unassembled WGS sequence"/>
</dbReference>
<feature type="transmembrane region" description="Helical" evidence="1">
    <location>
        <begin position="6"/>
        <end position="26"/>
    </location>
</feature>
<name>A0A5C6TW65_9SPHN</name>
<evidence type="ECO:0000313" key="2">
    <source>
        <dbReference type="EMBL" id="TXC64486.1"/>
    </source>
</evidence>
<keyword evidence="1" id="KW-1133">Transmembrane helix</keyword>
<keyword evidence="3" id="KW-1185">Reference proteome</keyword>
<evidence type="ECO:0000256" key="1">
    <source>
        <dbReference type="SAM" id="Phobius"/>
    </source>
</evidence>
<dbReference type="RefSeq" id="WP_147043909.1">
    <property type="nucleotide sequence ID" value="NZ_BAABIR010000001.1"/>
</dbReference>
<accession>A0A5C6TW65</accession>
<organism evidence="2 3">
    <name type="scientific">Allosphingosinicella ginsenosidimutans</name>
    <dbReference type="NCBI Taxonomy" id="1176539"/>
    <lineage>
        <taxon>Bacteria</taxon>
        <taxon>Pseudomonadati</taxon>
        <taxon>Pseudomonadota</taxon>
        <taxon>Alphaproteobacteria</taxon>
        <taxon>Sphingomonadales</taxon>
        <taxon>Sphingomonadaceae</taxon>
        <taxon>Allosphingosinicella</taxon>
    </lineage>
</organism>
<dbReference type="AlphaFoldDB" id="A0A5C6TW65"/>
<dbReference type="EMBL" id="VOQQ01000001">
    <property type="protein sequence ID" value="TXC64486.1"/>
    <property type="molecule type" value="Genomic_DNA"/>
</dbReference>
<comment type="caution">
    <text evidence="2">The sequence shown here is derived from an EMBL/GenBank/DDBJ whole genome shotgun (WGS) entry which is preliminary data.</text>
</comment>
<reference evidence="2 3" key="1">
    <citation type="journal article" date="2015" name="J. Microbiol.">
        <title>Sphingosinicella ginsenosidimutans sp. nov., with ginsenoside converting activity.</title>
        <authorList>
            <person name="Kim J.K."/>
            <person name="Kang M.S."/>
            <person name="Park S.C."/>
            <person name="Kim K.M."/>
            <person name="Choi K."/>
            <person name="Yoon M.H."/>
            <person name="Im W.T."/>
        </authorList>
    </citation>
    <scope>NUCLEOTIDE SEQUENCE [LARGE SCALE GENOMIC DNA]</scope>
    <source>
        <strain evidence="2 3">BS-11</strain>
    </source>
</reference>
<proteinExistence type="predicted"/>
<keyword evidence="1" id="KW-0812">Transmembrane</keyword>
<protein>
    <submittedName>
        <fullName evidence="2">Uncharacterized protein</fullName>
    </submittedName>
</protein>
<sequence>MSDPASVLIIGSTSLVGIAAAATAMLRGWQAWLDLKRIEIDRRGPGARRSDLAHLRERVRRLEIIASGGEL</sequence>
<dbReference type="OrthoDB" id="7429032at2"/>
<keyword evidence="1" id="KW-0472">Membrane</keyword>
<gene>
    <name evidence="2" type="ORF">FRZ32_12980</name>
</gene>
<evidence type="ECO:0000313" key="3">
    <source>
        <dbReference type="Proteomes" id="UP000321249"/>
    </source>
</evidence>